<organism evidence="1 2">
    <name type="scientific">Larimichthys crocea</name>
    <name type="common">Large yellow croaker</name>
    <name type="synonym">Pseudosciaena crocea</name>
    <dbReference type="NCBI Taxonomy" id="215358"/>
    <lineage>
        <taxon>Eukaryota</taxon>
        <taxon>Metazoa</taxon>
        <taxon>Chordata</taxon>
        <taxon>Craniata</taxon>
        <taxon>Vertebrata</taxon>
        <taxon>Euteleostomi</taxon>
        <taxon>Actinopterygii</taxon>
        <taxon>Neopterygii</taxon>
        <taxon>Teleostei</taxon>
        <taxon>Neoteleostei</taxon>
        <taxon>Acanthomorphata</taxon>
        <taxon>Eupercaria</taxon>
        <taxon>Sciaenidae</taxon>
        <taxon>Larimichthys</taxon>
    </lineage>
</organism>
<reference evidence="1" key="1">
    <citation type="submission" date="2018-11" db="EMBL/GenBank/DDBJ databases">
        <title>The sequence and de novo assembly of Larimichthys crocea genome using PacBio and Hi-C technologies.</title>
        <authorList>
            <person name="Xu P."/>
            <person name="Chen B."/>
            <person name="Zhou Z."/>
            <person name="Ke Q."/>
            <person name="Wu Y."/>
            <person name="Bai H."/>
            <person name="Pu F."/>
        </authorList>
    </citation>
    <scope>NUCLEOTIDE SEQUENCE</scope>
    <source>
        <tissue evidence="1">Muscle</tissue>
    </source>
</reference>
<dbReference type="EMBL" id="CM011676">
    <property type="protein sequence ID" value="TMS21680.1"/>
    <property type="molecule type" value="Genomic_DNA"/>
</dbReference>
<name>A0ACD3RQL5_LARCR</name>
<gene>
    <name evidence="1" type="ORF">E3U43_015653</name>
</gene>
<sequence>MLGNMDTLEATYLKEVQALRDEVEHLEERHRQNLNRQKSEHKQLTERHASEQASIREDLRKELAQMHIEKFSAMAAELSHVHKTELAAQKEALDTEHCRALETLKKQVLELEQQHSTALQELSHTYAADKEQLIEQHQLQLQELRSVSARELEACRREREEESSRQRQHLMEEVELLKVQSEERLQDRINQLKTEFEEQKAGGA</sequence>
<evidence type="ECO:0000313" key="2">
    <source>
        <dbReference type="Proteomes" id="UP000793456"/>
    </source>
</evidence>
<protein>
    <submittedName>
        <fullName evidence="1">Uncharacterized protein</fullName>
    </submittedName>
</protein>
<proteinExistence type="predicted"/>
<keyword evidence="2" id="KW-1185">Reference proteome</keyword>
<evidence type="ECO:0000313" key="1">
    <source>
        <dbReference type="EMBL" id="TMS21680.1"/>
    </source>
</evidence>
<accession>A0ACD3RQL5</accession>
<dbReference type="Proteomes" id="UP000793456">
    <property type="component" value="Chromosome III"/>
</dbReference>
<comment type="caution">
    <text evidence="1">The sequence shown here is derived from an EMBL/GenBank/DDBJ whole genome shotgun (WGS) entry which is preliminary data.</text>
</comment>